<dbReference type="RefSeq" id="WP_191819079.1">
    <property type="nucleotide sequence ID" value="NZ_JACYFT010000002.1"/>
</dbReference>
<dbReference type="Proteomes" id="UP000647424">
    <property type="component" value="Unassembled WGS sequence"/>
</dbReference>
<evidence type="ECO:0000313" key="3">
    <source>
        <dbReference type="EMBL" id="MBD8050582.1"/>
    </source>
</evidence>
<dbReference type="Pfam" id="PF19413">
    <property type="entry name" value="YaiO"/>
    <property type="match status" value="1"/>
</dbReference>
<dbReference type="NCBIfam" id="TIGR04390">
    <property type="entry name" value="OMP_YaiO_dom"/>
    <property type="match status" value="1"/>
</dbReference>
<keyword evidence="1" id="KW-0732">Signal</keyword>
<reference evidence="3" key="1">
    <citation type="submission" date="2020-09" db="EMBL/GenBank/DDBJ databases">
        <title>Genome seq and assembly of Limnohabitants sp.</title>
        <authorList>
            <person name="Chhetri G."/>
        </authorList>
    </citation>
    <scope>NUCLEOTIDE SEQUENCE</scope>
    <source>
        <strain evidence="3">JUR4</strain>
    </source>
</reference>
<dbReference type="AlphaFoldDB" id="A0A927FHD6"/>
<protein>
    <submittedName>
        <fullName evidence="3">YaiO family outer membrane beta-barrel protein</fullName>
    </submittedName>
</protein>
<dbReference type="InterPro" id="IPR030887">
    <property type="entry name" value="Beta-barrel_YaiO"/>
</dbReference>
<evidence type="ECO:0000256" key="1">
    <source>
        <dbReference type="SAM" id="SignalP"/>
    </source>
</evidence>
<name>A0A927FHD6_9BURK</name>
<feature type="chain" id="PRO_5037692292" evidence="1">
    <location>
        <begin position="27"/>
        <end position="271"/>
    </location>
</feature>
<comment type="caution">
    <text evidence="3">The sequence shown here is derived from an EMBL/GenBank/DDBJ whole genome shotgun (WGS) entry which is preliminary data.</text>
</comment>
<feature type="signal peptide" evidence="1">
    <location>
        <begin position="1"/>
        <end position="26"/>
    </location>
</feature>
<evidence type="ECO:0000259" key="2">
    <source>
        <dbReference type="Pfam" id="PF19413"/>
    </source>
</evidence>
<organism evidence="3 4">
    <name type="scientific">Limnohabitans radicicola</name>
    <dbReference type="NCBI Taxonomy" id="2771427"/>
    <lineage>
        <taxon>Bacteria</taxon>
        <taxon>Pseudomonadati</taxon>
        <taxon>Pseudomonadota</taxon>
        <taxon>Betaproteobacteria</taxon>
        <taxon>Burkholderiales</taxon>
        <taxon>Comamonadaceae</taxon>
        <taxon>Limnohabitans</taxon>
    </lineage>
</organism>
<feature type="domain" description="YaiO beta-barrel" evidence="2">
    <location>
        <begin position="40"/>
        <end position="215"/>
    </location>
</feature>
<accession>A0A927FHD6</accession>
<sequence>MKNTHLHLWSQLTTALLLVSGGTVHAQLVEPSPEHKGLHSMQIYEDQNQLSAGYDRWREFGLRGIYQWGHHQLSAEAINMNRFNENGNYLGLGDTWVFSPDWYGALNVGAGDGAPYLPRYRVDGFIHRKFLDERQMVGSLGLGRYRAPDGHQDDNASMGLTYYFGPPWVVQAQAKRTKSQPGSIVTQQYFMALTWGSHQKTQITGRYGWGQEGYQSLGDARSISQFASRQKTLTLQHWLGMDWGVKVTVDNYHNPYYDRNGLSLAVFKDFR</sequence>
<evidence type="ECO:0000313" key="4">
    <source>
        <dbReference type="Proteomes" id="UP000647424"/>
    </source>
</evidence>
<dbReference type="EMBL" id="JACYFT010000002">
    <property type="protein sequence ID" value="MBD8050582.1"/>
    <property type="molecule type" value="Genomic_DNA"/>
</dbReference>
<gene>
    <name evidence="3" type="primary">yaiO</name>
    <name evidence="3" type="ORF">IC609_08490</name>
</gene>
<proteinExistence type="predicted"/>
<keyword evidence="4" id="KW-1185">Reference proteome</keyword>